<dbReference type="Gene3D" id="3.20.20.140">
    <property type="entry name" value="Metal-dependent hydrolases"/>
    <property type="match status" value="1"/>
</dbReference>
<evidence type="ECO:0000256" key="1">
    <source>
        <dbReference type="SAM" id="MobiDB-lite"/>
    </source>
</evidence>
<reference evidence="3" key="1">
    <citation type="submission" date="2022-01" db="EMBL/GenBank/DDBJ databases">
        <title>Lysobacter chinensis sp. nov., a bacterium isolated from cow dung compost.</title>
        <authorList>
            <person name="Liu Y."/>
        </authorList>
    </citation>
    <scope>NUCLEOTIDE SEQUENCE</scope>
    <source>
        <strain evidence="3">TLK-CK17</strain>
    </source>
</reference>
<dbReference type="InterPro" id="IPR011059">
    <property type="entry name" value="Metal-dep_hydrolase_composite"/>
</dbReference>
<dbReference type="InterPro" id="IPR051781">
    <property type="entry name" value="Metallo-dep_Hydrolase"/>
</dbReference>
<dbReference type="EMBL" id="JAKJPO010000001">
    <property type="protein sequence ID" value="MCF7220699.1"/>
    <property type="molecule type" value="Genomic_DNA"/>
</dbReference>
<sequence>MNEDDNVQRIGMRGGGDPSMKWIRSCVFSFALLVAGVAPAQELALVNARVYPDPQAAPIENATVLMRDGRIVELGTSVALPDGVAVIDAEGGTVTAGFWNSHAHTLPLPLREADTRTSAELGFALRQLFTRWGFTTVFDIASFPSDNAATLRRRIAAGEMAGPALLTVGMPFFPADGTPSYVEDMLDGMGAPSAEVATDREARERARRQLEGGSDGVKLFIGAIVDEGRRVQVMDTAIARAVVDATHAAGKPAFAHPTTREGIEVALASGVDVLAHTTPTDGPWSPALAQRLVDAGVALTPTLALFEVEVRKERAPEEVVARISGMAQQQLRIFHESGGQVLFGTDVGYIDLPDTRRELELMAGAGMDWRAILASLTTAPVQRFGHSARKGRVEVGMDADLVVLARDPARDPTAFSDVRHTIRAGEVIHSAHPNAAPEPGHGNAANDERR</sequence>
<feature type="region of interest" description="Disordered" evidence="1">
    <location>
        <begin position="428"/>
        <end position="450"/>
    </location>
</feature>
<reference evidence="3" key="2">
    <citation type="submission" date="2022-01" db="EMBL/GenBank/DDBJ databases">
        <authorList>
            <person name="Zhou L.Y."/>
        </authorList>
    </citation>
    <scope>NUCLEOTIDE SEQUENCE</scope>
    <source>
        <strain evidence="3">TLK-CK17</strain>
    </source>
</reference>
<dbReference type="SUPFAM" id="SSF51556">
    <property type="entry name" value="Metallo-dependent hydrolases"/>
    <property type="match status" value="1"/>
</dbReference>
<dbReference type="PANTHER" id="PTHR43135">
    <property type="entry name" value="ALPHA-D-RIBOSE 1-METHYLPHOSPHONATE 5-TRIPHOSPHATE DIPHOSPHATASE"/>
    <property type="match status" value="1"/>
</dbReference>
<evidence type="ECO:0000313" key="3">
    <source>
        <dbReference type="EMBL" id="MCF7220699.1"/>
    </source>
</evidence>
<dbReference type="Pfam" id="PF01979">
    <property type="entry name" value="Amidohydro_1"/>
    <property type="match status" value="1"/>
</dbReference>
<keyword evidence="4" id="KW-1185">Reference proteome</keyword>
<evidence type="ECO:0000259" key="2">
    <source>
        <dbReference type="Pfam" id="PF01979"/>
    </source>
</evidence>
<comment type="caution">
    <text evidence="3">The sequence shown here is derived from an EMBL/GenBank/DDBJ whole genome shotgun (WGS) entry which is preliminary data.</text>
</comment>
<organism evidence="3 4">
    <name type="scientific">Marilutibacter chinensis</name>
    <dbReference type="NCBI Taxonomy" id="2912247"/>
    <lineage>
        <taxon>Bacteria</taxon>
        <taxon>Pseudomonadati</taxon>
        <taxon>Pseudomonadota</taxon>
        <taxon>Gammaproteobacteria</taxon>
        <taxon>Lysobacterales</taxon>
        <taxon>Lysobacteraceae</taxon>
        <taxon>Marilutibacter</taxon>
    </lineage>
</organism>
<dbReference type="Gene3D" id="2.30.40.10">
    <property type="entry name" value="Urease, subunit C, domain 1"/>
    <property type="match status" value="1"/>
</dbReference>
<feature type="domain" description="Amidohydrolase-related" evidence="2">
    <location>
        <begin position="93"/>
        <end position="427"/>
    </location>
</feature>
<gene>
    <name evidence="3" type="ORF">L3V18_02685</name>
</gene>
<proteinExistence type="predicted"/>
<evidence type="ECO:0000313" key="4">
    <source>
        <dbReference type="Proteomes" id="UP001430796"/>
    </source>
</evidence>
<protein>
    <submittedName>
        <fullName evidence="3">Amidohydrolase family protein</fullName>
    </submittedName>
</protein>
<dbReference type="InterPro" id="IPR006680">
    <property type="entry name" value="Amidohydro-rel"/>
</dbReference>
<dbReference type="PANTHER" id="PTHR43135:SF3">
    <property type="entry name" value="ALPHA-D-RIBOSE 1-METHYLPHOSPHONATE 5-TRIPHOSPHATE DIPHOSPHATASE"/>
    <property type="match status" value="1"/>
</dbReference>
<dbReference type="Proteomes" id="UP001430796">
    <property type="component" value="Unassembled WGS sequence"/>
</dbReference>
<dbReference type="SUPFAM" id="SSF51338">
    <property type="entry name" value="Composite domain of metallo-dependent hydrolases"/>
    <property type="match status" value="1"/>
</dbReference>
<dbReference type="InterPro" id="IPR032466">
    <property type="entry name" value="Metal_Hydrolase"/>
</dbReference>
<dbReference type="RefSeq" id="WP_237053051.1">
    <property type="nucleotide sequence ID" value="NZ_JAKJPO010000001.1"/>
</dbReference>
<accession>A0ABS9HR45</accession>
<name>A0ABS9HR45_9GAMM</name>